<dbReference type="RefSeq" id="WP_394461540.1">
    <property type="nucleotide sequence ID" value="NZ_JBIGHZ010000004.1"/>
</dbReference>
<dbReference type="EMBL" id="JBIGHZ010000004">
    <property type="protein sequence ID" value="MFG6448881.1"/>
    <property type="molecule type" value="Genomic_DNA"/>
</dbReference>
<comment type="caution">
    <text evidence="1">The sequence shown here is derived from an EMBL/GenBank/DDBJ whole genome shotgun (WGS) entry which is preliminary data.</text>
</comment>
<name>A0ABW7FX50_9BURK</name>
<evidence type="ECO:0000313" key="1">
    <source>
        <dbReference type="EMBL" id="MFG6448881.1"/>
    </source>
</evidence>
<accession>A0ABW7FX50</accession>
<organism evidence="1 2">
    <name type="scientific">Roseateles rivi</name>
    <dbReference type="NCBI Taxonomy" id="3299028"/>
    <lineage>
        <taxon>Bacteria</taxon>
        <taxon>Pseudomonadati</taxon>
        <taxon>Pseudomonadota</taxon>
        <taxon>Betaproteobacteria</taxon>
        <taxon>Burkholderiales</taxon>
        <taxon>Sphaerotilaceae</taxon>
        <taxon>Roseateles</taxon>
    </lineage>
</organism>
<evidence type="ECO:0000313" key="2">
    <source>
        <dbReference type="Proteomes" id="UP001606099"/>
    </source>
</evidence>
<protein>
    <submittedName>
        <fullName evidence="1">Uncharacterized protein</fullName>
    </submittedName>
</protein>
<dbReference type="Proteomes" id="UP001606099">
    <property type="component" value="Unassembled WGS sequence"/>
</dbReference>
<keyword evidence="2" id="KW-1185">Reference proteome</keyword>
<gene>
    <name evidence="1" type="ORF">ACG0Z6_11615</name>
</gene>
<sequence>MTTLTLTFTGPQHEARKALGALLHRFRSAYFVERSSSEFSVTTDDQTAQELAKLPDWQATTHHRPAH</sequence>
<reference evidence="1 2" key="1">
    <citation type="submission" date="2024-08" db="EMBL/GenBank/DDBJ databases">
        <authorList>
            <person name="Lu H."/>
        </authorList>
    </citation>
    <scope>NUCLEOTIDE SEQUENCE [LARGE SCALE GENOMIC DNA]</scope>
    <source>
        <strain evidence="1 2">BYS180W</strain>
    </source>
</reference>
<proteinExistence type="predicted"/>